<dbReference type="EMBL" id="EU591677">
    <property type="protein sequence ID" value="ACB48043.1"/>
    <property type="molecule type" value="Genomic_DNA"/>
</dbReference>
<keyword evidence="5 12" id="KW-0138">CF(0)</keyword>
<evidence type="ECO:0000256" key="11">
    <source>
        <dbReference type="ARBA" id="ARBA00023136"/>
    </source>
</evidence>
<proteinExistence type="inferred from homology"/>
<geneLocation type="mitochondrion" evidence="14"/>
<evidence type="ECO:0000256" key="6">
    <source>
        <dbReference type="ARBA" id="ARBA00022692"/>
    </source>
</evidence>
<evidence type="ECO:0000256" key="4">
    <source>
        <dbReference type="ARBA" id="ARBA00022448"/>
    </source>
</evidence>
<keyword evidence="10 12" id="KW-0496">Mitochondrion</keyword>
<evidence type="ECO:0000256" key="10">
    <source>
        <dbReference type="ARBA" id="ARBA00023128"/>
    </source>
</evidence>
<feature type="transmembrane region" description="Helical" evidence="13">
    <location>
        <begin position="6"/>
        <end position="31"/>
    </location>
</feature>
<dbReference type="RefSeq" id="YP_002860161.1">
    <property type="nucleotide sequence ID" value="NC_012644.1"/>
</dbReference>
<reference evidence="14" key="1">
    <citation type="submission" date="2008-03" db="EMBL/GenBank/DDBJ databases">
        <title>The complete mitogenomes of the oriental mayfly, Ephemera orientalis (Ephemeroptera: Ephemeridae) and the dragonfly, Davidius lunatus (Odonata: Gomphidae), and phylogenetic investigation with neopteran insects.</title>
        <authorList>
            <person name="Kim I."/>
            <person name="Lee E.M."/>
            <person name="Hong M.Y."/>
            <person name="Kim D.Y."/>
        </authorList>
    </citation>
    <scope>NUCLEOTIDE SEQUENCE</scope>
</reference>
<dbReference type="GO" id="GO:0015986">
    <property type="term" value="P:proton motive force-driven ATP synthesis"/>
    <property type="evidence" value="ECO:0007669"/>
    <property type="project" value="InterPro"/>
</dbReference>
<accession>C3RUL7</accession>
<evidence type="ECO:0000256" key="1">
    <source>
        <dbReference type="ARBA" id="ARBA00004304"/>
    </source>
</evidence>
<evidence type="ECO:0000256" key="2">
    <source>
        <dbReference type="ARBA" id="ARBA00008892"/>
    </source>
</evidence>
<dbReference type="GeneID" id="7804399"/>
<gene>
    <name evidence="14" type="primary">ATP8</name>
</gene>
<dbReference type="GO" id="GO:0015078">
    <property type="term" value="F:proton transmembrane transporter activity"/>
    <property type="evidence" value="ECO:0007669"/>
    <property type="project" value="InterPro"/>
</dbReference>
<dbReference type="GO" id="GO:0045259">
    <property type="term" value="C:proton-transporting ATP synthase complex"/>
    <property type="evidence" value="ECO:0007669"/>
    <property type="project" value="UniProtKB-KW"/>
</dbReference>
<comment type="similarity">
    <text evidence="2 12">Belongs to the ATPase protein 8 family.</text>
</comment>
<keyword evidence="8 13" id="KW-1133">Transmembrane helix</keyword>
<evidence type="ECO:0000256" key="12">
    <source>
        <dbReference type="RuleBase" id="RU003661"/>
    </source>
</evidence>
<dbReference type="GO" id="GO:0031966">
    <property type="term" value="C:mitochondrial membrane"/>
    <property type="evidence" value="ECO:0007669"/>
    <property type="project" value="UniProtKB-SubCell"/>
</dbReference>
<evidence type="ECO:0000256" key="3">
    <source>
        <dbReference type="ARBA" id="ARBA00011291"/>
    </source>
</evidence>
<evidence type="ECO:0000313" key="14">
    <source>
        <dbReference type="EMBL" id="ACB48043.1"/>
    </source>
</evidence>
<evidence type="ECO:0000256" key="7">
    <source>
        <dbReference type="ARBA" id="ARBA00022781"/>
    </source>
</evidence>
<evidence type="ECO:0000256" key="13">
    <source>
        <dbReference type="SAM" id="Phobius"/>
    </source>
</evidence>
<evidence type="ECO:0000256" key="8">
    <source>
        <dbReference type="ARBA" id="ARBA00022989"/>
    </source>
</evidence>
<organism evidence="14">
    <name type="scientific">Davidius lunatus</name>
    <name type="common">Clubtail dragonfly</name>
    <name type="synonym">Hologomphus lunatus</name>
    <dbReference type="NCBI Taxonomy" id="318828"/>
    <lineage>
        <taxon>Eukaryota</taxon>
        <taxon>Metazoa</taxon>
        <taxon>Ecdysozoa</taxon>
        <taxon>Arthropoda</taxon>
        <taxon>Hexapoda</taxon>
        <taxon>Insecta</taxon>
        <taxon>Pterygota</taxon>
        <taxon>Palaeoptera</taxon>
        <taxon>Odonata</taxon>
        <taxon>Epiprocta</taxon>
        <taxon>Anisoptera</taxon>
        <taxon>Gomphoidea</taxon>
        <taxon>Gomphidae</taxon>
        <taxon>Davidius</taxon>
    </lineage>
</organism>
<dbReference type="Pfam" id="PF00895">
    <property type="entry name" value="ATP-synt_8"/>
    <property type="match status" value="1"/>
</dbReference>
<comment type="subunit">
    <text evidence="3">F-type ATPases have 2 components, CF(1) - the catalytic core - and CF(0) - the membrane proton channel.</text>
</comment>
<keyword evidence="11 13" id="KW-0472">Membrane</keyword>
<keyword evidence="4 12" id="KW-0813">Transport</keyword>
<protein>
    <recommendedName>
        <fullName evidence="12">ATP synthase complex subunit 8</fullName>
    </recommendedName>
</protein>
<evidence type="ECO:0000256" key="9">
    <source>
        <dbReference type="ARBA" id="ARBA00023065"/>
    </source>
</evidence>
<dbReference type="CTD" id="4509"/>
<name>C3RUL7_DAVLU</name>
<keyword evidence="6 12" id="KW-0812">Transmembrane</keyword>
<sequence>MPQMAPLSWLLLFMFFTTMMILFNVMNYYLFVPNIKNDKSNTNRQIKTSHWKW</sequence>
<dbReference type="AlphaFoldDB" id="C3RUL7"/>
<comment type="subcellular location">
    <subcellularLocation>
        <location evidence="1 12">Mitochondrion membrane</location>
        <topology evidence="1 12">Single-pass membrane protein</topology>
    </subcellularLocation>
</comment>
<dbReference type="InterPro" id="IPR001421">
    <property type="entry name" value="ATP8_metazoa"/>
</dbReference>
<evidence type="ECO:0000256" key="5">
    <source>
        <dbReference type="ARBA" id="ARBA00022547"/>
    </source>
</evidence>
<keyword evidence="9 12" id="KW-0406">Ion transport</keyword>
<keyword evidence="7 12" id="KW-0375">Hydrogen ion transport</keyword>